<organism evidence="2">
    <name type="scientific">marine metagenome</name>
    <dbReference type="NCBI Taxonomy" id="408172"/>
    <lineage>
        <taxon>unclassified sequences</taxon>
        <taxon>metagenomes</taxon>
        <taxon>ecological metagenomes</taxon>
    </lineage>
</organism>
<dbReference type="EMBL" id="UINC01028585">
    <property type="protein sequence ID" value="SVB09820.1"/>
    <property type="molecule type" value="Genomic_DNA"/>
</dbReference>
<reference evidence="2" key="1">
    <citation type="submission" date="2018-05" db="EMBL/GenBank/DDBJ databases">
        <authorList>
            <person name="Lanie J.A."/>
            <person name="Ng W.-L."/>
            <person name="Kazmierczak K.M."/>
            <person name="Andrzejewski T.M."/>
            <person name="Davidsen T.M."/>
            <person name="Wayne K.J."/>
            <person name="Tettelin H."/>
            <person name="Glass J.I."/>
            <person name="Rusch D."/>
            <person name="Podicherti R."/>
            <person name="Tsui H.-C.T."/>
            <person name="Winkler M.E."/>
        </authorList>
    </citation>
    <scope>NUCLEOTIDE SEQUENCE</scope>
</reference>
<name>A0A382B7L5_9ZZZZ</name>
<feature type="non-terminal residue" evidence="2">
    <location>
        <position position="202"/>
    </location>
</feature>
<evidence type="ECO:0008006" key="3">
    <source>
        <dbReference type="Google" id="ProtNLM"/>
    </source>
</evidence>
<evidence type="ECO:0000256" key="1">
    <source>
        <dbReference type="SAM" id="MobiDB-lite"/>
    </source>
</evidence>
<protein>
    <recommendedName>
        <fullName evidence="3">Macroglobulin domain-containing protein</fullName>
    </recommendedName>
</protein>
<gene>
    <name evidence="2" type="ORF">METZ01_LOCUS162674</name>
</gene>
<evidence type="ECO:0000313" key="2">
    <source>
        <dbReference type="EMBL" id="SVB09820.1"/>
    </source>
</evidence>
<sequence>MRLLLITIFVISFFGTAFLPFTFSVTGEGGTVFIEKAVYEVNRTENVLVKIFGIVETPLGGNWVFFTITNPDGSVSEVKTTKTSEGHYENFIIVNNDRLGKHSVDVRFELKNIGTVTFEVVDKYAKMDEQESEPEPESKLESNNETKPPADFVDPNLEPSYYVARYVLEPSYKNWFDSNYSEYLIWEAVGITESEYMILVDE</sequence>
<dbReference type="AlphaFoldDB" id="A0A382B7L5"/>
<proteinExistence type="predicted"/>
<accession>A0A382B7L5</accession>
<feature type="region of interest" description="Disordered" evidence="1">
    <location>
        <begin position="127"/>
        <end position="153"/>
    </location>
</feature>